<dbReference type="PRINTS" id="PR00368">
    <property type="entry name" value="FADPNR"/>
</dbReference>
<reference evidence="19 20" key="1">
    <citation type="submission" date="2019-09" db="EMBL/GenBank/DDBJ databases">
        <title>Polymorphobacter sp. isolated from a lake in China.</title>
        <authorList>
            <person name="Liu Z."/>
        </authorList>
    </citation>
    <scope>NUCLEOTIDE SEQUENCE [LARGE SCALE GENOMIC DNA]</scope>
    <source>
        <strain evidence="19 20">D40P</strain>
    </source>
</reference>
<keyword evidence="9 14" id="KW-0520">NAD</keyword>
<gene>
    <name evidence="19" type="primary">lpdA</name>
    <name evidence="19" type="ORF">F3168_04170</name>
</gene>
<feature type="binding site" evidence="14">
    <location>
        <position position="51"/>
    </location>
    <ligand>
        <name>FAD</name>
        <dbReference type="ChEBI" id="CHEBI:57692"/>
    </ligand>
</feature>
<comment type="caution">
    <text evidence="19">The sequence shown here is derived from an EMBL/GenBank/DDBJ whole genome shotgun (WGS) entry which is preliminary data.</text>
</comment>
<evidence type="ECO:0000256" key="12">
    <source>
        <dbReference type="ARBA" id="ARBA00049187"/>
    </source>
</evidence>
<dbReference type="EMBL" id="WIOL01000001">
    <property type="protein sequence ID" value="MQT16452.1"/>
    <property type="molecule type" value="Genomic_DNA"/>
</dbReference>
<feature type="domain" description="Pyridine nucleotide-disulphide oxidoreductase dimerisation" evidence="17">
    <location>
        <begin position="345"/>
        <end position="453"/>
    </location>
</feature>
<name>A0A7C9GN16_9SPHN</name>
<dbReference type="InterPro" id="IPR023753">
    <property type="entry name" value="FAD/NAD-binding_dom"/>
</dbReference>
<evidence type="ECO:0000256" key="5">
    <source>
        <dbReference type="ARBA" id="ARBA00022490"/>
    </source>
</evidence>
<comment type="similarity">
    <text evidence="2 16">Belongs to the class-I pyridine nucleotide-disulfide oxidoreductase family.</text>
</comment>
<protein>
    <recommendedName>
        <fullName evidence="4 16">Dihydrolipoyl dehydrogenase</fullName>
        <ecNumber evidence="3 16">1.8.1.4</ecNumber>
    </recommendedName>
</protein>
<dbReference type="FunFam" id="3.30.390.30:FF:000001">
    <property type="entry name" value="Dihydrolipoyl dehydrogenase"/>
    <property type="match status" value="1"/>
</dbReference>
<comment type="miscellaneous">
    <text evidence="16">The active site is a redox-active disulfide bond.</text>
</comment>
<dbReference type="Gene3D" id="3.30.390.30">
    <property type="match status" value="1"/>
</dbReference>
<dbReference type="RefSeq" id="WP_152576849.1">
    <property type="nucleotide sequence ID" value="NZ_JAATJI010000001.1"/>
</dbReference>
<evidence type="ECO:0000256" key="3">
    <source>
        <dbReference type="ARBA" id="ARBA00012608"/>
    </source>
</evidence>
<keyword evidence="14" id="KW-0547">Nucleotide-binding</keyword>
<evidence type="ECO:0000256" key="4">
    <source>
        <dbReference type="ARBA" id="ARBA00016961"/>
    </source>
</evidence>
<evidence type="ECO:0000313" key="19">
    <source>
        <dbReference type="EMBL" id="MQT16452.1"/>
    </source>
</evidence>
<evidence type="ECO:0000259" key="17">
    <source>
        <dbReference type="Pfam" id="PF02852"/>
    </source>
</evidence>
<keyword evidence="7 14" id="KW-0274">FAD</keyword>
<dbReference type="Gene3D" id="3.50.50.60">
    <property type="entry name" value="FAD/NAD(P)-binding domain"/>
    <property type="match status" value="2"/>
</dbReference>
<evidence type="ECO:0000313" key="20">
    <source>
        <dbReference type="Proteomes" id="UP000481327"/>
    </source>
</evidence>
<feature type="binding site" evidence="14">
    <location>
        <begin position="179"/>
        <end position="186"/>
    </location>
    <ligand>
        <name>NAD(+)</name>
        <dbReference type="ChEBI" id="CHEBI:57540"/>
    </ligand>
</feature>
<dbReference type="InterPro" id="IPR004099">
    <property type="entry name" value="Pyr_nucl-diS_OxRdtase_dimer"/>
</dbReference>
<dbReference type="SUPFAM" id="SSF55424">
    <property type="entry name" value="FAD/NAD-linked reductases, dimerisation (C-terminal) domain"/>
    <property type="match status" value="1"/>
</dbReference>
<dbReference type="EC" id="1.8.1.4" evidence="3 16"/>
<evidence type="ECO:0000256" key="7">
    <source>
        <dbReference type="ARBA" id="ARBA00022827"/>
    </source>
</evidence>
<comment type="catalytic activity">
    <reaction evidence="12 16">
        <text>N(6)-[(R)-dihydrolipoyl]-L-lysyl-[protein] + NAD(+) = N(6)-[(R)-lipoyl]-L-lysyl-[protein] + NADH + H(+)</text>
        <dbReference type="Rhea" id="RHEA:15045"/>
        <dbReference type="Rhea" id="RHEA-COMP:10474"/>
        <dbReference type="Rhea" id="RHEA-COMP:10475"/>
        <dbReference type="ChEBI" id="CHEBI:15378"/>
        <dbReference type="ChEBI" id="CHEBI:57540"/>
        <dbReference type="ChEBI" id="CHEBI:57945"/>
        <dbReference type="ChEBI" id="CHEBI:83099"/>
        <dbReference type="ChEBI" id="CHEBI:83100"/>
        <dbReference type="EC" id="1.8.1.4"/>
    </reaction>
</comment>
<feature type="binding site" evidence="14">
    <location>
        <position position="270"/>
    </location>
    <ligand>
        <name>NAD(+)</name>
        <dbReference type="ChEBI" id="CHEBI:57540"/>
    </ligand>
</feature>
<evidence type="ECO:0000259" key="18">
    <source>
        <dbReference type="Pfam" id="PF07992"/>
    </source>
</evidence>
<accession>A0A7C9GN16</accession>
<sequence>MSESFDLVILGSGPGGYVAAIRAAQLGLSVAIVERERLGGICLNWGCIPTKALLRTSEIYHYMTHANAYGLSATGVSFDLAKVTERSRKVAGQLNAGVKSLMKKNKVIVVEGSGTLTAATQVTVTTGDQTRVLDGKNVIVATGARARDLPGLAADGKRIWTYRHAMVPPEMPTKLLVIGSGAIGVEFASFYNDMGAEVTVVEMLDRILPVEDEEISAFMAKTLAKQGMRIITGAKVSDVTPGDAGVQATITTADGKATTGEFSHVVVAIGIVPNTENIGLEALGVETNRGHIQVNGFGQTNVPGLHAIGDVTGPPWLAHKASHEGIVCVENIAGLHPHAFETWNIPGCTYSRPQVASVGLTEAKAKDAGHSVKVGKFPFIGNGKAIALGEAEGFVKTVFDAGTGELLGAHMVGAEVTELIQGYVIARGLETTEAELMETVFAHPTLSEMMHESVLSAYGRALHF</sequence>
<feature type="domain" description="FAD/NAD(P)-binding" evidence="18">
    <location>
        <begin position="5"/>
        <end position="325"/>
    </location>
</feature>
<keyword evidence="20" id="KW-1185">Reference proteome</keyword>
<dbReference type="PROSITE" id="PS00076">
    <property type="entry name" value="PYRIDINE_REDOX_1"/>
    <property type="match status" value="1"/>
</dbReference>
<feature type="binding site" evidence="14">
    <location>
        <position position="114"/>
    </location>
    <ligand>
        <name>FAD</name>
        <dbReference type="ChEBI" id="CHEBI:57692"/>
    </ligand>
</feature>
<dbReference type="GO" id="GO:0050660">
    <property type="term" value="F:flavin adenine dinucleotide binding"/>
    <property type="evidence" value="ECO:0007669"/>
    <property type="project" value="InterPro"/>
</dbReference>
<dbReference type="Pfam" id="PF02852">
    <property type="entry name" value="Pyr_redox_dim"/>
    <property type="match status" value="1"/>
</dbReference>
<keyword evidence="11 16" id="KW-0676">Redox-active center</keyword>
<dbReference type="Pfam" id="PF07992">
    <property type="entry name" value="Pyr_redox_2"/>
    <property type="match status" value="1"/>
</dbReference>
<evidence type="ECO:0000256" key="10">
    <source>
        <dbReference type="ARBA" id="ARBA00023157"/>
    </source>
</evidence>
<keyword evidence="6 16" id="KW-0285">Flavoprotein</keyword>
<dbReference type="InterPro" id="IPR016156">
    <property type="entry name" value="FAD/NAD-linked_Rdtase_dimer_sf"/>
</dbReference>
<evidence type="ECO:0000256" key="14">
    <source>
        <dbReference type="PIRSR" id="PIRSR000350-3"/>
    </source>
</evidence>
<evidence type="ECO:0000256" key="15">
    <source>
        <dbReference type="PIRSR" id="PIRSR000350-4"/>
    </source>
</evidence>
<comment type="cofactor">
    <cofactor evidence="14 16">
        <name>FAD</name>
        <dbReference type="ChEBI" id="CHEBI:57692"/>
    </cofactor>
    <text evidence="14 16">Binds 1 FAD per subunit.</text>
</comment>
<dbReference type="PANTHER" id="PTHR22912:SF217">
    <property type="entry name" value="DIHYDROLIPOYL DEHYDROGENASE"/>
    <property type="match status" value="1"/>
</dbReference>
<dbReference type="InterPro" id="IPR006258">
    <property type="entry name" value="Lipoamide_DH"/>
</dbReference>
<dbReference type="PRINTS" id="PR00411">
    <property type="entry name" value="PNDRDTASEI"/>
</dbReference>
<dbReference type="InterPro" id="IPR036188">
    <property type="entry name" value="FAD/NAD-bd_sf"/>
</dbReference>
<dbReference type="AlphaFoldDB" id="A0A7C9GN16"/>
<dbReference type="Proteomes" id="UP000481327">
    <property type="component" value="Unassembled WGS sequence"/>
</dbReference>
<dbReference type="GO" id="GO:0004148">
    <property type="term" value="F:dihydrolipoyl dehydrogenase (NADH) activity"/>
    <property type="evidence" value="ECO:0007669"/>
    <property type="project" value="UniProtKB-EC"/>
</dbReference>
<evidence type="ECO:0000256" key="16">
    <source>
        <dbReference type="RuleBase" id="RU003692"/>
    </source>
</evidence>
<evidence type="ECO:0000256" key="2">
    <source>
        <dbReference type="ARBA" id="ARBA00007532"/>
    </source>
</evidence>
<evidence type="ECO:0000256" key="9">
    <source>
        <dbReference type="ARBA" id="ARBA00023027"/>
    </source>
</evidence>
<dbReference type="PANTHER" id="PTHR22912">
    <property type="entry name" value="DISULFIDE OXIDOREDUCTASE"/>
    <property type="match status" value="1"/>
</dbReference>
<organism evidence="19 20">
    <name type="scientific">Sandarakinorhabdus fusca</name>
    <dbReference type="NCBI Taxonomy" id="1439888"/>
    <lineage>
        <taxon>Bacteria</taxon>
        <taxon>Pseudomonadati</taxon>
        <taxon>Pseudomonadota</taxon>
        <taxon>Alphaproteobacteria</taxon>
        <taxon>Sphingomonadales</taxon>
        <taxon>Sphingosinicellaceae</taxon>
        <taxon>Sandarakinorhabdus</taxon>
    </lineage>
</organism>
<dbReference type="InterPro" id="IPR012999">
    <property type="entry name" value="Pyr_OxRdtase_I_AS"/>
</dbReference>
<comment type="subcellular location">
    <subcellularLocation>
        <location evidence="1">Cytoplasm</location>
    </subcellularLocation>
</comment>
<evidence type="ECO:0000256" key="1">
    <source>
        <dbReference type="ARBA" id="ARBA00004496"/>
    </source>
</evidence>
<evidence type="ECO:0000256" key="8">
    <source>
        <dbReference type="ARBA" id="ARBA00023002"/>
    </source>
</evidence>
<dbReference type="InterPro" id="IPR001100">
    <property type="entry name" value="Pyr_nuc-diS_OxRdtase"/>
</dbReference>
<evidence type="ECO:0000256" key="11">
    <source>
        <dbReference type="ARBA" id="ARBA00023284"/>
    </source>
</evidence>
<dbReference type="GO" id="GO:0006103">
    <property type="term" value="P:2-oxoglutarate metabolic process"/>
    <property type="evidence" value="ECO:0007669"/>
    <property type="project" value="TreeGrafter"/>
</dbReference>
<feature type="binding site" evidence="14">
    <location>
        <position position="310"/>
    </location>
    <ligand>
        <name>FAD</name>
        <dbReference type="ChEBI" id="CHEBI:57692"/>
    </ligand>
</feature>
<feature type="binding site" evidence="14">
    <location>
        <position position="202"/>
    </location>
    <ligand>
        <name>NAD(+)</name>
        <dbReference type="ChEBI" id="CHEBI:57540"/>
    </ligand>
</feature>
<feature type="disulfide bond" description="Redox-active" evidence="15">
    <location>
        <begin position="42"/>
        <end position="47"/>
    </location>
</feature>
<evidence type="ECO:0000256" key="13">
    <source>
        <dbReference type="PIRSR" id="PIRSR000350-2"/>
    </source>
</evidence>
<dbReference type="GO" id="GO:0005737">
    <property type="term" value="C:cytoplasm"/>
    <property type="evidence" value="ECO:0007669"/>
    <property type="project" value="UniProtKB-SubCell"/>
</dbReference>
<keyword evidence="5" id="KW-0963">Cytoplasm</keyword>
<feature type="active site" description="Proton acceptor" evidence="13">
    <location>
        <position position="443"/>
    </location>
</feature>
<keyword evidence="8 16" id="KW-0560">Oxidoreductase</keyword>
<evidence type="ECO:0000256" key="6">
    <source>
        <dbReference type="ARBA" id="ARBA00022630"/>
    </source>
</evidence>
<proteinExistence type="inferred from homology"/>
<dbReference type="PIRSF" id="PIRSF000350">
    <property type="entry name" value="Mercury_reductase_MerA"/>
    <property type="match status" value="1"/>
</dbReference>
<dbReference type="InterPro" id="IPR050151">
    <property type="entry name" value="Class-I_Pyr_Nuc-Dis_Oxidored"/>
</dbReference>
<dbReference type="NCBIfam" id="TIGR01350">
    <property type="entry name" value="lipoamide_DH"/>
    <property type="match status" value="1"/>
</dbReference>
<keyword evidence="10" id="KW-1015">Disulfide bond</keyword>
<dbReference type="SUPFAM" id="SSF51905">
    <property type="entry name" value="FAD/NAD(P)-binding domain"/>
    <property type="match status" value="1"/>
</dbReference>